<feature type="compositionally biased region" description="Low complexity" evidence="1">
    <location>
        <begin position="328"/>
        <end position="362"/>
    </location>
</feature>
<feature type="compositionally biased region" description="Gly residues" evidence="1">
    <location>
        <begin position="277"/>
        <end position="293"/>
    </location>
</feature>
<sequence>MFTMCVAARCFAAIHDAQAGGDLPPATLHSAQRNILKTLFHIQRLASAKFASEEDDKEEADNDFRCMCAHVLAGCGRGAAAADPTAAASLAAAAPPPASPAAGASPSPSPSPGPAQQQQHPLQPLPEHVAQGILSRLDARALAVAGAACRALRAATAPLFADPLPPAFVGYLAALQTISYLNQEQFMSDGSGESAFAAAMPLDASPVAGADLTAFEKRRRRVAHHLPDLEGADGSGGLLNFLRLLMPPPELQQPGKPKTPEEAMRRFLGLEAEEEAPGGGGGGGRGGPGGAGDGHVADAERPAPHPLSCRLASFRNSVPVPLRPPLTPRTDGGASGPATATATAGTSTSRSNSTRPDCGGGAAAAPAAAAAVVAECTDAGAGAGAAGDDGCVIATARCDLDFDPTLPDRSERFHVDGNLLAVAFSHGYKQRDPGLGALEIMTPDQWRQERERRQVARRERQRARQQARQQRRQQQGAAAAAAGGGGGGDSDEDDEDDYLDTEPGVFCNLDCGGFFEGVGRVCADAANGLMWAGGDDGRRIKGFRAPARPTVPGLMGCNDPEVRAEAAAASAAAAAAESEAEAAAGEAGPSSTAASAASGIRERRRAQRRRQRAREEGDAPPRYGLQYTLNSDVKGLGGRHAGVHVVGSRVVAVKACGAVLEWDLAGVPPQQHEVRPMIVDMTSSSSEESEDGDGNTDGAKQALGEGAAAGASGSSPAHKKNKTSSKGSKSGSKHKAKKKRQQRQRDRDAEAAAAGRFRCSLGWRDMDSAQSVEGSVGRPPDAVHLLPQPVDAAAKPLGDSRYGEGPKEGADRRAAMVSLTLLLGADDSAGAAAAGGAAAGGSAGGAAGASPWAGVTLVAALDGTGGAREGGGGLGGNMILTWDMDTKRVRNRFFGHLYQVEDLAAAPPECRQQHLFASCARNGDVKIWDTRSSGGGAAITLTNGGTGPLSAVCLVASSSGGGGMGAGGGGGGGDSGSSGGGGGAVGVGMLCFAGGATESIWCWDLRRGAARPLYELSTGNTNVRALAWHPPTGTLLAALDAPWSDRLGHHSREDWMRVRVTNVLVGGEDEDEEEDEDDEEESEEEVASEEEAASEEEEESESEHEDANSSGGGSEGNGEGSGDGDGDGGEDAGEGGPGAGAGAGAGNGAGNGARNGAAVAAAPAVKRWWPRNATHRPEHFPQFWSLADGCVLRYRFWHGASQKLPPSQRPDFDDGYGWL</sequence>
<feature type="compositionally biased region" description="Basic and acidic residues" evidence="1">
    <location>
        <begin position="446"/>
        <end position="458"/>
    </location>
</feature>
<feature type="compositionally biased region" description="Low complexity" evidence="1">
    <location>
        <begin position="472"/>
        <end position="481"/>
    </location>
</feature>
<dbReference type="InterPro" id="IPR015943">
    <property type="entry name" value="WD40/YVTN_repeat-like_dom_sf"/>
</dbReference>
<evidence type="ECO:0000256" key="1">
    <source>
        <dbReference type="SAM" id="MobiDB-lite"/>
    </source>
</evidence>
<feature type="region of interest" description="Disordered" evidence="1">
    <location>
        <begin position="791"/>
        <end position="810"/>
    </location>
</feature>
<organism evidence="2 3">
    <name type="scientific">Chlamydomonas schloesseri</name>
    <dbReference type="NCBI Taxonomy" id="2026947"/>
    <lineage>
        <taxon>Eukaryota</taxon>
        <taxon>Viridiplantae</taxon>
        <taxon>Chlorophyta</taxon>
        <taxon>core chlorophytes</taxon>
        <taxon>Chlorophyceae</taxon>
        <taxon>CS clade</taxon>
        <taxon>Chlamydomonadales</taxon>
        <taxon>Chlamydomonadaceae</taxon>
        <taxon>Chlamydomonas</taxon>
    </lineage>
</organism>
<proteinExistence type="predicted"/>
<feature type="region of interest" description="Disordered" evidence="1">
    <location>
        <begin position="681"/>
        <end position="753"/>
    </location>
</feature>
<keyword evidence="3" id="KW-1185">Reference proteome</keyword>
<accession>A0A835TBC4</accession>
<feature type="compositionally biased region" description="Basic residues" evidence="1">
    <location>
        <begin position="731"/>
        <end position="742"/>
    </location>
</feature>
<feature type="region of interest" description="Disordered" evidence="1">
    <location>
        <begin position="273"/>
        <end position="362"/>
    </location>
</feature>
<feature type="compositionally biased region" description="Acidic residues" evidence="1">
    <location>
        <begin position="1122"/>
        <end position="1133"/>
    </location>
</feature>
<feature type="compositionally biased region" description="Low complexity" evidence="1">
    <location>
        <begin position="580"/>
        <end position="599"/>
    </location>
</feature>
<feature type="compositionally biased region" description="Basic residues" evidence="1">
    <location>
        <begin position="459"/>
        <end position="471"/>
    </location>
</feature>
<feature type="compositionally biased region" description="Basic residues" evidence="1">
    <location>
        <begin position="602"/>
        <end position="612"/>
    </location>
</feature>
<protein>
    <recommendedName>
        <fullName evidence="4">F-box domain-containing protein</fullName>
    </recommendedName>
</protein>
<gene>
    <name evidence="2" type="ORF">HYH02_010415</name>
</gene>
<dbReference type="Gene3D" id="2.130.10.10">
    <property type="entry name" value="YVTN repeat-like/Quinoprotein amine dehydrogenase"/>
    <property type="match status" value="1"/>
</dbReference>
<feature type="compositionally biased region" description="Low complexity" evidence="1">
    <location>
        <begin position="698"/>
        <end position="716"/>
    </location>
</feature>
<dbReference type="InterPro" id="IPR036322">
    <property type="entry name" value="WD40_repeat_dom_sf"/>
</dbReference>
<evidence type="ECO:0000313" key="3">
    <source>
        <dbReference type="Proteomes" id="UP000613740"/>
    </source>
</evidence>
<dbReference type="Proteomes" id="UP000613740">
    <property type="component" value="Unassembled WGS sequence"/>
</dbReference>
<feature type="region of interest" description="Disordered" evidence="1">
    <location>
        <begin position="1064"/>
        <end position="1147"/>
    </location>
</feature>
<dbReference type="SUPFAM" id="SSF81383">
    <property type="entry name" value="F-box domain"/>
    <property type="match status" value="1"/>
</dbReference>
<feature type="compositionally biased region" description="Gly residues" evidence="1">
    <location>
        <begin position="1134"/>
        <end position="1147"/>
    </location>
</feature>
<feature type="compositionally biased region" description="Gly residues" evidence="1">
    <location>
        <begin position="1110"/>
        <end position="1121"/>
    </location>
</feature>
<dbReference type="InterPro" id="IPR036047">
    <property type="entry name" value="F-box-like_dom_sf"/>
</dbReference>
<comment type="caution">
    <text evidence="2">The sequence shown here is derived from an EMBL/GenBank/DDBJ whole genome shotgun (WGS) entry which is preliminary data.</text>
</comment>
<feature type="region of interest" description="Disordered" evidence="1">
    <location>
        <begin position="580"/>
        <end position="626"/>
    </location>
</feature>
<dbReference type="OrthoDB" id="548949at2759"/>
<dbReference type="AlphaFoldDB" id="A0A835TBC4"/>
<dbReference type="SUPFAM" id="SSF50978">
    <property type="entry name" value="WD40 repeat-like"/>
    <property type="match status" value="1"/>
</dbReference>
<feature type="region of interest" description="Disordered" evidence="1">
    <location>
        <begin position="91"/>
        <end position="122"/>
    </location>
</feature>
<evidence type="ECO:0000313" key="2">
    <source>
        <dbReference type="EMBL" id="KAG2440537.1"/>
    </source>
</evidence>
<feature type="compositionally biased region" description="Acidic residues" evidence="1">
    <location>
        <begin position="1067"/>
        <end position="1104"/>
    </location>
</feature>
<name>A0A835TBC4_9CHLO</name>
<feature type="compositionally biased region" description="Acidic residues" evidence="1">
    <location>
        <begin position="489"/>
        <end position="500"/>
    </location>
</feature>
<feature type="compositionally biased region" description="Basic and acidic residues" evidence="1">
    <location>
        <begin position="801"/>
        <end position="810"/>
    </location>
</feature>
<feature type="region of interest" description="Disordered" evidence="1">
    <location>
        <begin position="446"/>
        <end position="501"/>
    </location>
</feature>
<reference evidence="2" key="1">
    <citation type="journal article" date="2020" name="bioRxiv">
        <title>Comparative genomics of Chlamydomonas.</title>
        <authorList>
            <person name="Craig R.J."/>
            <person name="Hasan A.R."/>
            <person name="Ness R.W."/>
            <person name="Keightley P.D."/>
        </authorList>
    </citation>
    <scope>NUCLEOTIDE SEQUENCE</scope>
    <source>
        <strain evidence="2">CCAP 11/173</strain>
    </source>
</reference>
<dbReference type="EMBL" id="JAEHOD010000038">
    <property type="protein sequence ID" value="KAG2440537.1"/>
    <property type="molecule type" value="Genomic_DNA"/>
</dbReference>
<evidence type="ECO:0008006" key="4">
    <source>
        <dbReference type="Google" id="ProtNLM"/>
    </source>
</evidence>